<protein>
    <recommendedName>
        <fullName evidence="1">CBS domain-containing protein</fullName>
    </recommendedName>
</protein>
<name>A0ABM8AF21_9DEIO</name>
<proteinExistence type="predicted"/>
<dbReference type="SUPFAM" id="SSF54631">
    <property type="entry name" value="CBS-domain pair"/>
    <property type="match status" value="1"/>
</dbReference>
<evidence type="ECO:0000259" key="1">
    <source>
        <dbReference type="Pfam" id="PF00571"/>
    </source>
</evidence>
<evidence type="ECO:0000313" key="2">
    <source>
        <dbReference type="EMBL" id="BDP42401.1"/>
    </source>
</evidence>
<dbReference type="EMBL" id="AP026560">
    <property type="protein sequence ID" value="BDP42401.1"/>
    <property type="molecule type" value="Genomic_DNA"/>
</dbReference>
<gene>
    <name evidence="2" type="ORF">DAETH_23700</name>
</gene>
<dbReference type="InterPro" id="IPR000644">
    <property type="entry name" value="CBS_dom"/>
</dbReference>
<reference evidence="2" key="1">
    <citation type="submission" date="2022-07" db="EMBL/GenBank/DDBJ databases">
        <title>Complete Genome Sequence of the Radioresistant Bacterium Deinococcus aetherius ST0316, Isolated from the Air Dust collected in Lower Stratosphere above Japan.</title>
        <authorList>
            <person name="Satoh K."/>
            <person name="Hagiwara K."/>
            <person name="Katsumata K."/>
            <person name="Kubo A."/>
            <person name="Yokobori S."/>
            <person name="Yamagishi A."/>
            <person name="Oono Y."/>
            <person name="Narumi I."/>
        </authorList>
    </citation>
    <scope>NUCLEOTIDE SEQUENCE</scope>
    <source>
        <strain evidence="2">ST0316</strain>
    </source>
</reference>
<dbReference type="Pfam" id="PF00571">
    <property type="entry name" value="CBS"/>
    <property type="match status" value="2"/>
</dbReference>
<dbReference type="InterPro" id="IPR046342">
    <property type="entry name" value="CBS_dom_sf"/>
</dbReference>
<dbReference type="RefSeq" id="WP_264775099.1">
    <property type="nucleotide sequence ID" value="NZ_AP026560.1"/>
</dbReference>
<dbReference type="Proteomes" id="UP001064971">
    <property type="component" value="Chromosome"/>
</dbReference>
<feature type="domain" description="CBS" evidence="1">
    <location>
        <begin position="120"/>
        <end position="158"/>
    </location>
</feature>
<accession>A0ABM8AF21</accession>
<organism evidence="2 3">
    <name type="scientific">Deinococcus aetherius</name>
    <dbReference type="NCBI Taxonomy" id="200252"/>
    <lineage>
        <taxon>Bacteria</taxon>
        <taxon>Thermotogati</taxon>
        <taxon>Deinococcota</taxon>
        <taxon>Deinococci</taxon>
        <taxon>Deinococcales</taxon>
        <taxon>Deinococcaceae</taxon>
        <taxon>Deinococcus</taxon>
    </lineage>
</organism>
<keyword evidence="3" id="KW-1185">Reference proteome</keyword>
<dbReference type="Gene3D" id="3.10.580.10">
    <property type="entry name" value="CBS-domain"/>
    <property type="match status" value="1"/>
</dbReference>
<feature type="domain" description="CBS" evidence="1">
    <location>
        <begin position="201"/>
        <end position="239"/>
    </location>
</feature>
<evidence type="ECO:0000313" key="3">
    <source>
        <dbReference type="Proteomes" id="UP001064971"/>
    </source>
</evidence>
<sequence length="239" mass="26812">MTGTALLPPEEAAYYLKLFRQARYKTLEDAEDFKSVCYALEEFGRRLTGAHQNGLGRYSVALKSFVGRHNKVEFDALFSVVKAARNDVSHQGVFARNLASKAAKLVTIIEEELYTMTTLVRHVMVEGVVFVQPFHTLSKVREIMLENSFSHLPVKIDNEFLLISDHHIVKLWSASNLTSNQKYVEPLIALAQLPDLPSVGKIRESDPVPTAYQTMQGLPLLVLDNNDNPVGILTPFDLL</sequence>